<dbReference type="PROSITE" id="PS51219">
    <property type="entry name" value="DPCK"/>
    <property type="match status" value="1"/>
</dbReference>
<evidence type="ECO:0000313" key="7">
    <source>
        <dbReference type="Proteomes" id="UP000196230"/>
    </source>
</evidence>
<comment type="subcellular location">
    <subcellularLocation>
        <location evidence="3">Cytoplasm</location>
    </subcellularLocation>
</comment>
<comment type="function">
    <text evidence="3">Catalyzes the phosphorylation of the 3'-hydroxyl group of dephosphocoenzyme A to form coenzyme A.</text>
</comment>
<keyword evidence="3 6" id="KW-0808">Transferase</keyword>
<dbReference type="RefSeq" id="WP_087133436.1">
    <property type="nucleotide sequence ID" value="NZ_FUKP01000012.1"/>
</dbReference>
<evidence type="ECO:0000256" key="2">
    <source>
        <dbReference type="ARBA" id="ARBA00022840"/>
    </source>
</evidence>
<dbReference type="SUPFAM" id="SSF52540">
    <property type="entry name" value="P-loop containing nucleoside triphosphate hydrolases"/>
    <property type="match status" value="1"/>
</dbReference>
<dbReference type="PANTHER" id="PTHR10695:SF46">
    <property type="entry name" value="BIFUNCTIONAL COENZYME A SYNTHASE-RELATED"/>
    <property type="match status" value="1"/>
</dbReference>
<feature type="compositionally biased region" description="Basic and acidic residues" evidence="5">
    <location>
        <begin position="237"/>
        <end position="248"/>
    </location>
</feature>
<organism evidence="6 7">
    <name type="scientific">Micrococcus lylae</name>
    <dbReference type="NCBI Taxonomy" id="1273"/>
    <lineage>
        <taxon>Bacteria</taxon>
        <taxon>Bacillati</taxon>
        <taxon>Actinomycetota</taxon>
        <taxon>Actinomycetes</taxon>
        <taxon>Micrococcales</taxon>
        <taxon>Micrococcaceae</taxon>
        <taxon>Micrococcus</taxon>
    </lineage>
</organism>
<accession>A0A1R4ID16</accession>
<comment type="catalytic activity">
    <reaction evidence="3">
        <text>3'-dephospho-CoA + ATP = ADP + CoA + H(+)</text>
        <dbReference type="Rhea" id="RHEA:18245"/>
        <dbReference type="ChEBI" id="CHEBI:15378"/>
        <dbReference type="ChEBI" id="CHEBI:30616"/>
        <dbReference type="ChEBI" id="CHEBI:57287"/>
        <dbReference type="ChEBI" id="CHEBI:57328"/>
        <dbReference type="ChEBI" id="CHEBI:456216"/>
        <dbReference type="EC" id="2.7.1.24"/>
    </reaction>
</comment>
<evidence type="ECO:0000256" key="5">
    <source>
        <dbReference type="SAM" id="MobiDB-lite"/>
    </source>
</evidence>
<reference evidence="6 7" key="1">
    <citation type="submission" date="2017-02" db="EMBL/GenBank/DDBJ databases">
        <authorList>
            <person name="Peterson S.W."/>
        </authorList>
    </citation>
    <scope>NUCLEOTIDE SEQUENCE [LARGE SCALE GENOMIC DNA]</scope>
    <source>
        <strain evidence="6 7">2B3F</strain>
    </source>
</reference>
<dbReference type="NCBIfam" id="TIGR00152">
    <property type="entry name" value="dephospho-CoA kinase"/>
    <property type="match status" value="1"/>
</dbReference>
<dbReference type="HAMAP" id="MF_00376">
    <property type="entry name" value="Dephospho_CoA_kinase"/>
    <property type="match status" value="1"/>
</dbReference>
<comment type="pathway">
    <text evidence="3">Cofactor biosynthesis; coenzyme A biosynthesis; CoA from (R)-pantothenate: step 5/5.</text>
</comment>
<evidence type="ECO:0000313" key="6">
    <source>
        <dbReference type="EMBL" id="SJN17727.1"/>
    </source>
</evidence>
<keyword evidence="3 6" id="KW-0418">Kinase</keyword>
<dbReference type="UniPathway" id="UPA00241">
    <property type="reaction ID" value="UER00356"/>
</dbReference>
<keyword evidence="1 3" id="KW-0547">Nucleotide-binding</keyword>
<dbReference type="InterPro" id="IPR001977">
    <property type="entry name" value="Depp_CoAkinase"/>
</dbReference>
<dbReference type="AlphaFoldDB" id="A0A1R4ID16"/>
<dbReference type="Gene3D" id="3.40.50.300">
    <property type="entry name" value="P-loop containing nucleotide triphosphate hydrolases"/>
    <property type="match status" value="1"/>
</dbReference>
<feature type="binding site" evidence="3">
    <location>
        <begin position="23"/>
        <end position="28"/>
    </location>
    <ligand>
        <name>ATP</name>
        <dbReference type="ChEBI" id="CHEBI:30616"/>
    </ligand>
</feature>
<evidence type="ECO:0000256" key="1">
    <source>
        <dbReference type="ARBA" id="ARBA00022741"/>
    </source>
</evidence>
<keyword evidence="3" id="KW-0963">Cytoplasm</keyword>
<dbReference type="NCBIfam" id="NF002879">
    <property type="entry name" value="PRK03333.1"/>
    <property type="match status" value="1"/>
</dbReference>
<dbReference type="EMBL" id="FUKP01000012">
    <property type="protein sequence ID" value="SJN17727.1"/>
    <property type="molecule type" value="Genomic_DNA"/>
</dbReference>
<dbReference type="GO" id="GO:0015937">
    <property type="term" value="P:coenzyme A biosynthetic process"/>
    <property type="evidence" value="ECO:0007669"/>
    <property type="project" value="UniProtKB-UniRule"/>
</dbReference>
<keyword evidence="3" id="KW-0173">Coenzyme A biosynthesis</keyword>
<dbReference type="Pfam" id="PF01121">
    <property type="entry name" value="CoaE"/>
    <property type="match status" value="1"/>
</dbReference>
<feature type="region of interest" description="Disordered" evidence="5">
    <location>
        <begin position="208"/>
        <end position="248"/>
    </location>
</feature>
<sequence>MTETVAPHPSRPRLHVGLTGGIAAGKSTVARVFAERGAILVDADKIARDVLARGTEGLAAVQDEFGDRVITAEGDLDRAAMAEIVFTDPAARERLNRIVHPRIRAFGRRLVAEAGPDAVVVQDVPLLVESGQASAYDLVVVVESPVQERIRRMVEDRGMTVEDAQHRIAAQASDEERRKAADVLLVNDADLDALKRAANKVWDRFIAVDGDGFDPDSTQGRDEPAGEAPAADAAEPAEDRGEGRAQGR</sequence>
<evidence type="ECO:0000256" key="3">
    <source>
        <dbReference type="HAMAP-Rule" id="MF_00376"/>
    </source>
</evidence>
<proteinExistence type="inferred from homology"/>
<dbReference type="Proteomes" id="UP000196230">
    <property type="component" value="Unassembled WGS sequence"/>
</dbReference>
<dbReference type="InterPro" id="IPR027417">
    <property type="entry name" value="P-loop_NTPase"/>
</dbReference>
<dbReference type="GO" id="GO:0005737">
    <property type="term" value="C:cytoplasm"/>
    <property type="evidence" value="ECO:0007669"/>
    <property type="project" value="UniProtKB-SubCell"/>
</dbReference>
<dbReference type="PANTHER" id="PTHR10695">
    <property type="entry name" value="DEPHOSPHO-COA KINASE-RELATED"/>
    <property type="match status" value="1"/>
</dbReference>
<evidence type="ECO:0000256" key="4">
    <source>
        <dbReference type="NCBIfam" id="TIGR00152"/>
    </source>
</evidence>
<dbReference type="GO" id="GO:0005524">
    <property type="term" value="F:ATP binding"/>
    <property type="evidence" value="ECO:0007669"/>
    <property type="project" value="UniProtKB-UniRule"/>
</dbReference>
<protein>
    <recommendedName>
        <fullName evidence="3 4">Dephospho-CoA kinase</fullName>
        <ecNumber evidence="3 4">2.7.1.24</ecNumber>
    </recommendedName>
    <alternativeName>
        <fullName evidence="3">Dephosphocoenzyme A kinase</fullName>
    </alternativeName>
</protein>
<dbReference type="CDD" id="cd02022">
    <property type="entry name" value="DPCK"/>
    <property type="match status" value="1"/>
</dbReference>
<dbReference type="GO" id="GO:0004140">
    <property type="term" value="F:dephospho-CoA kinase activity"/>
    <property type="evidence" value="ECO:0007669"/>
    <property type="project" value="UniProtKB-UniRule"/>
</dbReference>
<gene>
    <name evidence="3" type="primary">coaE</name>
    <name evidence="6" type="ORF">FM125_01565</name>
</gene>
<name>A0A1R4ID16_9MICC</name>
<comment type="similarity">
    <text evidence="3">Belongs to the CoaE family.</text>
</comment>
<keyword evidence="2 3" id="KW-0067">ATP-binding</keyword>
<dbReference type="EC" id="2.7.1.24" evidence="3 4"/>